<accession>A0A5J4VSP0</accession>
<reference evidence="2 3" key="1">
    <citation type="submission" date="2019-03" db="EMBL/GenBank/DDBJ databases">
        <title>Single cell metagenomics reveals metabolic interactions within the superorganism composed of flagellate Streblomastix strix and complex community of Bacteroidetes bacteria on its surface.</title>
        <authorList>
            <person name="Treitli S.C."/>
            <person name="Kolisko M."/>
            <person name="Husnik F."/>
            <person name="Keeling P."/>
            <person name="Hampl V."/>
        </authorList>
    </citation>
    <scope>NUCLEOTIDE SEQUENCE [LARGE SCALE GENOMIC DNA]</scope>
    <source>
        <strain evidence="2">ST1C</strain>
    </source>
</reference>
<dbReference type="AlphaFoldDB" id="A0A5J4VSP0"/>
<organism evidence="2 3">
    <name type="scientific">Streblomastix strix</name>
    <dbReference type="NCBI Taxonomy" id="222440"/>
    <lineage>
        <taxon>Eukaryota</taxon>
        <taxon>Metamonada</taxon>
        <taxon>Preaxostyla</taxon>
        <taxon>Oxymonadida</taxon>
        <taxon>Streblomastigidae</taxon>
        <taxon>Streblomastix</taxon>
    </lineage>
</organism>
<evidence type="ECO:0000313" key="2">
    <source>
        <dbReference type="EMBL" id="KAA6385634.1"/>
    </source>
</evidence>
<protein>
    <submittedName>
        <fullName evidence="2">Uncharacterized protein</fullName>
    </submittedName>
</protein>
<evidence type="ECO:0000256" key="1">
    <source>
        <dbReference type="SAM" id="MobiDB-lite"/>
    </source>
</evidence>
<dbReference type="OrthoDB" id="10392963at2759"/>
<evidence type="ECO:0000313" key="3">
    <source>
        <dbReference type="Proteomes" id="UP000324800"/>
    </source>
</evidence>
<dbReference type="Proteomes" id="UP000324800">
    <property type="component" value="Unassembled WGS sequence"/>
</dbReference>
<name>A0A5J4VSP0_9EUKA</name>
<gene>
    <name evidence="2" type="ORF">EZS28_018837</name>
</gene>
<dbReference type="EMBL" id="SNRW01005176">
    <property type="protein sequence ID" value="KAA6385634.1"/>
    <property type="molecule type" value="Genomic_DNA"/>
</dbReference>
<comment type="caution">
    <text evidence="2">The sequence shown here is derived from an EMBL/GenBank/DDBJ whole genome shotgun (WGS) entry which is preliminary data.</text>
</comment>
<feature type="region of interest" description="Disordered" evidence="1">
    <location>
        <begin position="1"/>
        <end position="23"/>
    </location>
</feature>
<sequence length="130" mass="14890">MSNFMPFSTALGDPQAGSAKKTYERPQVIDDASFIEHPIFVKLGWKRERTLRIDFAEKTLTIFDGTTPKFSISGSDLQKVEADREDPSAVNITYHTHKEKKPSDTERIFAESKEQRPVVLRDLSDYLRIL</sequence>
<proteinExistence type="predicted"/>